<name>A0A9P5T750_9AGAM</name>
<dbReference type="EMBL" id="WHVB01000013">
    <property type="protein sequence ID" value="KAF8477770.1"/>
    <property type="molecule type" value="Genomic_DNA"/>
</dbReference>
<dbReference type="Proteomes" id="UP000759537">
    <property type="component" value="Unassembled WGS sequence"/>
</dbReference>
<sequence>MGGNIVKESLTGTYCGFCKRPLVSTVPRPSRNRRGLQPIVTEGYPWIGWEWLIGCLPMPNSVDFGLCVCVGRAAPDGSFLVPLPPTSEQPGYSVAYRTHIHILDNDSLLQIFGYYRLEHKENWNLRHMWRKLAHVCRRWRYLIYDSSSHLDMYLLLTNDSPSMDTLSHLPPLPLVIDYSDRTETMTRKDEGHIHLGLQQHDLVRQVILEAPSSRLRIWLEPMNKLFPRLEHLSILSTAVDETDLTLPETLEVPDLRRLSLHGIGLPTGFPLLSSTIALSTLSLTHIGASTYFPPGDLVTQLQGLPRLEELSIGFAIPIPLPSSEGRLLPAPIPPVTLPTLRRLTYRGVDVYIDNLVVQINTPLLERLSLTFFFDLTFTLVNLTEFIHRTEGFGDVAQVIFHQYGASIDAGYYEPRGIGKLNLRVNCEPLDWQMDAATQVCNALGKVVSVVEELTLDLDEDGMPSNWENTLDNMLWHDLLLPFIGVKKLHIGSLLTLELSRALESVAGGLVLELLPELQNLGVQLEIDDAKKEFSAFIETRESVGRPVHLLAVPSIPYAEPEAPQLDAKVLQGYATTVKTPKQSSGFPRHLFLKYMNNIGKLYRNRAIHLISICRTFFIQAEEQTLRSHDELMSLKE</sequence>
<proteinExistence type="predicted"/>
<protein>
    <submittedName>
        <fullName evidence="1">Uncharacterized protein</fullName>
    </submittedName>
</protein>
<dbReference type="OrthoDB" id="3245934at2759"/>
<dbReference type="SUPFAM" id="SSF52047">
    <property type="entry name" value="RNI-like"/>
    <property type="match status" value="1"/>
</dbReference>
<dbReference type="AlphaFoldDB" id="A0A9P5T750"/>
<comment type="caution">
    <text evidence="1">The sequence shown here is derived from an EMBL/GenBank/DDBJ whole genome shotgun (WGS) entry which is preliminary data.</text>
</comment>
<evidence type="ECO:0000313" key="1">
    <source>
        <dbReference type="EMBL" id="KAF8477770.1"/>
    </source>
</evidence>
<accession>A0A9P5T750</accession>
<organism evidence="1 2">
    <name type="scientific">Russula ochroleuca</name>
    <dbReference type="NCBI Taxonomy" id="152965"/>
    <lineage>
        <taxon>Eukaryota</taxon>
        <taxon>Fungi</taxon>
        <taxon>Dikarya</taxon>
        <taxon>Basidiomycota</taxon>
        <taxon>Agaricomycotina</taxon>
        <taxon>Agaricomycetes</taxon>
        <taxon>Russulales</taxon>
        <taxon>Russulaceae</taxon>
        <taxon>Russula</taxon>
    </lineage>
</organism>
<reference evidence="1" key="2">
    <citation type="journal article" date="2020" name="Nat. Commun.">
        <title>Large-scale genome sequencing of mycorrhizal fungi provides insights into the early evolution of symbiotic traits.</title>
        <authorList>
            <person name="Miyauchi S."/>
            <person name="Kiss E."/>
            <person name="Kuo A."/>
            <person name="Drula E."/>
            <person name="Kohler A."/>
            <person name="Sanchez-Garcia M."/>
            <person name="Morin E."/>
            <person name="Andreopoulos B."/>
            <person name="Barry K.W."/>
            <person name="Bonito G."/>
            <person name="Buee M."/>
            <person name="Carver A."/>
            <person name="Chen C."/>
            <person name="Cichocki N."/>
            <person name="Clum A."/>
            <person name="Culley D."/>
            <person name="Crous P.W."/>
            <person name="Fauchery L."/>
            <person name="Girlanda M."/>
            <person name="Hayes R.D."/>
            <person name="Keri Z."/>
            <person name="LaButti K."/>
            <person name="Lipzen A."/>
            <person name="Lombard V."/>
            <person name="Magnuson J."/>
            <person name="Maillard F."/>
            <person name="Murat C."/>
            <person name="Nolan M."/>
            <person name="Ohm R.A."/>
            <person name="Pangilinan J."/>
            <person name="Pereira M.F."/>
            <person name="Perotto S."/>
            <person name="Peter M."/>
            <person name="Pfister S."/>
            <person name="Riley R."/>
            <person name="Sitrit Y."/>
            <person name="Stielow J.B."/>
            <person name="Szollosi G."/>
            <person name="Zifcakova L."/>
            <person name="Stursova M."/>
            <person name="Spatafora J.W."/>
            <person name="Tedersoo L."/>
            <person name="Vaario L.M."/>
            <person name="Yamada A."/>
            <person name="Yan M."/>
            <person name="Wang P."/>
            <person name="Xu J."/>
            <person name="Bruns T."/>
            <person name="Baldrian P."/>
            <person name="Vilgalys R."/>
            <person name="Dunand C."/>
            <person name="Henrissat B."/>
            <person name="Grigoriev I.V."/>
            <person name="Hibbett D."/>
            <person name="Nagy L.G."/>
            <person name="Martin F.M."/>
        </authorList>
    </citation>
    <scope>NUCLEOTIDE SEQUENCE</scope>
    <source>
        <strain evidence="1">Prilba</strain>
    </source>
</reference>
<keyword evidence="2" id="KW-1185">Reference proteome</keyword>
<gene>
    <name evidence="1" type="ORF">DFH94DRAFT_92557</name>
</gene>
<reference evidence="1" key="1">
    <citation type="submission" date="2019-10" db="EMBL/GenBank/DDBJ databases">
        <authorList>
            <consortium name="DOE Joint Genome Institute"/>
            <person name="Kuo A."/>
            <person name="Miyauchi S."/>
            <person name="Kiss E."/>
            <person name="Drula E."/>
            <person name="Kohler A."/>
            <person name="Sanchez-Garcia M."/>
            <person name="Andreopoulos B."/>
            <person name="Barry K.W."/>
            <person name="Bonito G."/>
            <person name="Buee M."/>
            <person name="Carver A."/>
            <person name="Chen C."/>
            <person name="Cichocki N."/>
            <person name="Clum A."/>
            <person name="Culley D."/>
            <person name="Crous P.W."/>
            <person name="Fauchery L."/>
            <person name="Girlanda M."/>
            <person name="Hayes R."/>
            <person name="Keri Z."/>
            <person name="LaButti K."/>
            <person name="Lipzen A."/>
            <person name="Lombard V."/>
            <person name="Magnuson J."/>
            <person name="Maillard F."/>
            <person name="Morin E."/>
            <person name="Murat C."/>
            <person name="Nolan M."/>
            <person name="Ohm R."/>
            <person name="Pangilinan J."/>
            <person name="Pereira M."/>
            <person name="Perotto S."/>
            <person name="Peter M."/>
            <person name="Riley R."/>
            <person name="Sitrit Y."/>
            <person name="Stielow B."/>
            <person name="Szollosi G."/>
            <person name="Zifcakova L."/>
            <person name="Stursova M."/>
            <person name="Spatafora J.W."/>
            <person name="Tedersoo L."/>
            <person name="Vaario L.-M."/>
            <person name="Yamada A."/>
            <person name="Yan M."/>
            <person name="Wang P."/>
            <person name="Xu J."/>
            <person name="Bruns T."/>
            <person name="Baldrian P."/>
            <person name="Vilgalys R."/>
            <person name="Henrissat B."/>
            <person name="Grigoriev I.V."/>
            <person name="Hibbett D."/>
            <person name="Nagy L.G."/>
            <person name="Martin F.M."/>
        </authorList>
    </citation>
    <scope>NUCLEOTIDE SEQUENCE</scope>
    <source>
        <strain evidence="1">Prilba</strain>
    </source>
</reference>
<evidence type="ECO:0000313" key="2">
    <source>
        <dbReference type="Proteomes" id="UP000759537"/>
    </source>
</evidence>